<dbReference type="EMBL" id="FOMT01000005">
    <property type="protein sequence ID" value="SFF08194.1"/>
    <property type="molecule type" value="Genomic_DNA"/>
</dbReference>
<dbReference type="AlphaFoldDB" id="A0A1I2FS09"/>
<evidence type="ECO:0000259" key="1">
    <source>
        <dbReference type="Pfam" id="PF08909"/>
    </source>
</evidence>
<sequence length="165" mass="19283">MSGRYDIRLFKPEEIYFSRGKGGVLQGVVDGKPYEELVIFRTFPFRYASEYISVRTTGGEELGIIRDIAELSAECAAELDKELQFRYFLPKVHRVASVKFKSDLWIWELETHLGETRLTMRNLHEHLQFPGGNRIVLTDMHGKRCEITDWHILDAHSRRQLEDVL</sequence>
<name>A0A1I2FS09_9BACL</name>
<keyword evidence="3" id="KW-1185">Reference proteome</keyword>
<evidence type="ECO:0000313" key="2">
    <source>
        <dbReference type="EMBL" id="SFF08194.1"/>
    </source>
</evidence>
<feature type="domain" description="DUF1854" evidence="1">
    <location>
        <begin position="34"/>
        <end position="163"/>
    </location>
</feature>
<dbReference type="RefSeq" id="WP_091189141.1">
    <property type="nucleotide sequence ID" value="NZ_FOMT01000005.1"/>
</dbReference>
<protein>
    <recommendedName>
        <fullName evidence="1">DUF1854 domain-containing protein</fullName>
    </recommendedName>
</protein>
<dbReference type="OrthoDB" id="2852740at2"/>
<evidence type="ECO:0000313" key="3">
    <source>
        <dbReference type="Proteomes" id="UP000198855"/>
    </source>
</evidence>
<organism evidence="2 3">
    <name type="scientific">Paenibacillus catalpae</name>
    <dbReference type="NCBI Taxonomy" id="1045775"/>
    <lineage>
        <taxon>Bacteria</taxon>
        <taxon>Bacillati</taxon>
        <taxon>Bacillota</taxon>
        <taxon>Bacilli</taxon>
        <taxon>Bacillales</taxon>
        <taxon>Paenibacillaceae</taxon>
        <taxon>Paenibacillus</taxon>
    </lineage>
</organism>
<dbReference type="STRING" id="1045775.SAMN05216378_5019"/>
<dbReference type="InterPro" id="IPR015005">
    <property type="entry name" value="DUF1854"/>
</dbReference>
<reference evidence="3" key="1">
    <citation type="submission" date="2016-10" db="EMBL/GenBank/DDBJ databases">
        <authorList>
            <person name="Varghese N."/>
            <person name="Submissions S."/>
        </authorList>
    </citation>
    <scope>NUCLEOTIDE SEQUENCE [LARGE SCALE GENOMIC DNA]</scope>
    <source>
        <strain evidence="3">CGMCC 1.10784</strain>
    </source>
</reference>
<dbReference type="Pfam" id="PF08909">
    <property type="entry name" value="DUF1854"/>
    <property type="match status" value="1"/>
</dbReference>
<dbReference type="Proteomes" id="UP000198855">
    <property type="component" value="Unassembled WGS sequence"/>
</dbReference>
<proteinExistence type="predicted"/>
<gene>
    <name evidence="2" type="ORF">SAMN05216378_5019</name>
</gene>
<accession>A0A1I2FS09</accession>